<dbReference type="HAMAP" id="MF_00694">
    <property type="entry name" value="KDGDH"/>
    <property type="match status" value="1"/>
</dbReference>
<dbReference type="PANTHER" id="PTHR12128">
    <property type="entry name" value="DIHYDRODIPICOLINATE SYNTHASE"/>
    <property type="match status" value="1"/>
</dbReference>
<keyword evidence="8" id="KW-1185">Reference proteome</keyword>
<dbReference type="SMART" id="SM01130">
    <property type="entry name" value="DHDPS"/>
    <property type="match status" value="1"/>
</dbReference>
<dbReference type="EMBL" id="JBHMCY010000043">
    <property type="protein sequence ID" value="MFB9465292.1"/>
    <property type="molecule type" value="Genomic_DNA"/>
</dbReference>
<evidence type="ECO:0000256" key="2">
    <source>
        <dbReference type="ARBA" id="ARBA00004983"/>
    </source>
</evidence>
<proteinExistence type="inferred from homology"/>
<dbReference type="InterPro" id="IPR013785">
    <property type="entry name" value="Aldolase_TIM"/>
</dbReference>
<dbReference type="InterPro" id="IPR017655">
    <property type="entry name" value="Dehydro-deoxyglucarate_dehyd"/>
</dbReference>
<evidence type="ECO:0000313" key="7">
    <source>
        <dbReference type="EMBL" id="MFB9465292.1"/>
    </source>
</evidence>
<gene>
    <name evidence="7" type="ORF">ACFF45_21880</name>
</gene>
<dbReference type="EC" id="4.2.1.41" evidence="5"/>
<protein>
    <recommendedName>
        <fullName evidence="5">Probable 5-dehydro-4-deoxyglucarate dehydratase</fullName>
        <ecNumber evidence="5">4.2.1.41</ecNumber>
    </recommendedName>
    <alternativeName>
        <fullName evidence="5">5-keto-4-deoxy-glucarate dehydratase</fullName>
        <shortName evidence="5">KDGDH</shortName>
    </alternativeName>
</protein>
<evidence type="ECO:0000256" key="5">
    <source>
        <dbReference type="HAMAP-Rule" id="MF_00694"/>
    </source>
</evidence>
<dbReference type="InterPro" id="IPR002220">
    <property type="entry name" value="DapA-like"/>
</dbReference>
<comment type="catalytic activity">
    <reaction evidence="1 5">
        <text>5-dehydro-4-deoxy-D-glucarate + H(+) = 2,5-dioxopentanoate + CO2 + H2O</text>
        <dbReference type="Rhea" id="RHEA:24608"/>
        <dbReference type="ChEBI" id="CHEBI:15377"/>
        <dbReference type="ChEBI" id="CHEBI:15378"/>
        <dbReference type="ChEBI" id="CHEBI:16526"/>
        <dbReference type="ChEBI" id="CHEBI:42819"/>
        <dbReference type="ChEBI" id="CHEBI:58136"/>
        <dbReference type="EC" id="4.2.1.41"/>
    </reaction>
</comment>
<evidence type="ECO:0000256" key="4">
    <source>
        <dbReference type="ARBA" id="ARBA00023239"/>
    </source>
</evidence>
<comment type="similarity">
    <text evidence="3 5 6">Belongs to the DapA family.</text>
</comment>
<accession>A0ABV5N4S7</accession>
<comment type="caution">
    <text evidence="7">The sequence shown here is derived from an EMBL/GenBank/DDBJ whole genome shotgun (WGS) entry which is preliminary data.</text>
</comment>
<evidence type="ECO:0000256" key="6">
    <source>
        <dbReference type="PIRNR" id="PIRNR001365"/>
    </source>
</evidence>
<dbReference type="NCBIfam" id="NF002958">
    <property type="entry name" value="PRK03620.1"/>
    <property type="match status" value="1"/>
</dbReference>
<reference evidence="7 8" key="1">
    <citation type="submission" date="2024-09" db="EMBL/GenBank/DDBJ databases">
        <authorList>
            <person name="Sun Q."/>
            <person name="Mori K."/>
        </authorList>
    </citation>
    <scope>NUCLEOTIDE SEQUENCE [LARGE SCALE GENOMIC DNA]</scope>
    <source>
        <strain evidence="7 8">JCM 6917</strain>
    </source>
</reference>
<evidence type="ECO:0000256" key="3">
    <source>
        <dbReference type="ARBA" id="ARBA00007592"/>
    </source>
</evidence>
<dbReference type="PANTHER" id="PTHR12128:SF19">
    <property type="entry name" value="5-DEHYDRO-4-DEOXYGLUCARATE DEHYDRATASE 2-RELATED"/>
    <property type="match status" value="1"/>
</dbReference>
<dbReference type="Pfam" id="PF00701">
    <property type="entry name" value="DHDPS"/>
    <property type="match status" value="1"/>
</dbReference>
<sequence>MDGGAAFTMLEGVQFFPVTPFTPTGSINLEVFSEHVRTGLDDGAGGVFVACGTGEFHALSPDEYARLVGVAVEVTHGRVPVFAGAGGSLPAAQQFARMAHDAGADGLLLLPPYLVQAPQAGLVAYTKAVVSATDLPAIVYHRGTARFDVASAVEVARLPQVIGLKDGHGDLELLSCIILAIRSALAESGKPFLFLNGLPTAEATVPAYRGIGVDLYSSAVFCFAPEIAMAFYRAVAKGDTALAERLQYEFFHPLAALRRLVPGYAVSLVKAAVRLRGLEVGGVRPPLVDPLPEHVESLRRLTDLGRAICVQEASQ</sequence>
<dbReference type="PIRSF" id="PIRSF001365">
    <property type="entry name" value="DHDPS"/>
    <property type="match status" value="1"/>
</dbReference>
<organism evidence="7 8">
    <name type="scientific">Streptomyces cinereospinus</name>
    <dbReference type="NCBI Taxonomy" id="285561"/>
    <lineage>
        <taxon>Bacteria</taxon>
        <taxon>Bacillati</taxon>
        <taxon>Actinomycetota</taxon>
        <taxon>Actinomycetes</taxon>
        <taxon>Kitasatosporales</taxon>
        <taxon>Streptomycetaceae</taxon>
        <taxon>Streptomyces</taxon>
    </lineage>
</organism>
<dbReference type="SUPFAM" id="SSF51569">
    <property type="entry name" value="Aldolase"/>
    <property type="match status" value="1"/>
</dbReference>
<keyword evidence="4 5" id="KW-0456">Lyase</keyword>
<evidence type="ECO:0000313" key="8">
    <source>
        <dbReference type="Proteomes" id="UP001589709"/>
    </source>
</evidence>
<comment type="pathway">
    <text evidence="2 5">Carbohydrate acid metabolism; D-glucarate degradation; 2,5-dioxopentanoate from D-glucarate: step 2/2.</text>
</comment>
<dbReference type="Proteomes" id="UP001589709">
    <property type="component" value="Unassembled WGS sequence"/>
</dbReference>
<dbReference type="RefSeq" id="WP_381348123.1">
    <property type="nucleotide sequence ID" value="NZ_JBHMCY010000043.1"/>
</dbReference>
<evidence type="ECO:0000256" key="1">
    <source>
        <dbReference type="ARBA" id="ARBA00001446"/>
    </source>
</evidence>
<dbReference type="Gene3D" id="3.20.20.70">
    <property type="entry name" value="Aldolase class I"/>
    <property type="match status" value="1"/>
</dbReference>
<name>A0ABV5N4S7_9ACTN</name>